<dbReference type="InterPro" id="IPR036821">
    <property type="entry name" value="Peptide_deformylase_sf"/>
</dbReference>
<dbReference type="RefSeq" id="XP_015523229.2">
    <property type="nucleotide sequence ID" value="XM_015667743.2"/>
</dbReference>
<dbReference type="EC" id="3.5.1.88" evidence="2 7"/>
<protein>
    <recommendedName>
        <fullName evidence="2 7">Peptide deformylase</fullName>
        <ecNumber evidence="2 7">3.5.1.88</ecNumber>
    </recommendedName>
</protein>
<comment type="function">
    <text evidence="6 7">Removes the formyl group from the N-terminal Met of newly synthesized proteins.</text>
</comment>
<evidence type="ECO:0000256" key="2">
    <source>
        <dbReference type="ARBA" id="ARBA00012175"/>
    </source>
</evidence>
<keyword evidence="3 7" id="KW-0479">Metal-binding</keyword>
<dbReference type="PANTHER" id="PTHR10458:SF2">
    <property type="entry name" value="PEPTIDE DEFORMYLASE, MITOCHONDRIAL"/>
    <property type="match status" value="1"/>
</dbReference>
<dbReference type="Pfam" id="PF01327">
    <property type="entry name" value="Pep_deformylase"/>
    <property type="match status" value="1"/>
</dbReference>
<evidence type="ECO:0000256" key="3">
    <source>
        <dbReference type="ARBA" id="ARBA00022723"/>
    </source>
</evidence>
<dbReference type="GO" id="GO:0006412">
    <property type="term" value="P:translation"/>
    <property type="evidence" value="ECO:0007669"/>
    <property type="project" value="UniProtKB-KW"/>
</dbReference>
<sequence length="241" mass="27613">MAPAACAHRLIFRRMIFGNNEVRRSLSFRKVRQVYQTLLGRDTVQPPYHHICQAGDPVLRACASPVDPEITTEKVFQKLLDHMKAVMRHYNAVGLAAPQVGVSLQIFMAELTEKQLKYYDSDTIRVREMKPFPLQVFINPTLKVRDYSVLKFPEGCESIRGFDAEVSRSRAVTVSGLDANGKPVTWEAVGWAARIAQHEMDHLRGALYVEKMDPSTFTCTAWQKINENHGRMELRYYNRKV</sequence>
<keyword evidence="4 7" id="KW-0378">Hydrolase</keyword>
<evidence type="ECO:0000256" key="5">
    <source>
        <dbReference type="ARBA" id="ARBA00022917"/>
    </source>
</evidence>
<name>A0A6J0CAF4_NEOLC</name>
<evidence type="ECO:0000256" key="1">
    <source>
        <dbReference type="ARBA" id="ARBA00010759"/>
    </source>
</evidence>
<dbReference type="HAMAP" id="MF_00163">
    <property type="entry name" value="Pep_deformylase"/>
    <property type="match status" value="1"/>
</dbReference>
<dbReference type="GO" id="GO:0005739">
    <property type="term" value="C:mitochondrion"/>
    <property type="evidence" value="ECO:0007669"/>
    <property type="project" value="UniProtKB-ARBA"/>
</dbReference>
<dbReference type="PRINTS" id="PR01576">
    <property type="entry name" value="PDEFORMYLASE"/>
</dbReference>
<dbReference type="NCBIfam" id="NF001159">
    <property type="entry name" value="PRK00150.1-3"/>
    <property type="match status" value="1"/>
</dbReference>
<dbReference type="SUPFAM" id="SSF56420">
    <property type="entry name" value="Peptide deformylase"/>
    <property type="match status" value="1"/>
</dbReference>
<evidence type="ECO:0000313" key="9">
    <source>
        <dbReference type="RefSeq" id="XP_015523229.2"/>
    </source>
</evidence>
<dbReference type="Proteomes" id="UP000829291">
    <property type="component" value="Chromosome 3"/>
</dbReference>
<dbReference type="GO" id="GO:0046872">
    <property type="term" value="F:metal ion binding"/>
    <property type="evidence" value="ECO:0007669"/>
    <property type="project" value="UniProtKB-KW"/>
</dbReference>
<dbReference type="InParanoid" id="A0A6J0CAF4"/>
<accession>A0A6J0CAF4</accession>
<dbReference type="CDD" id="cd00487">
    <property type="entry name" value="Pep_deformylase"/>
    <property type="match status" value="1"/>
</dbReference>
<comment type="similarity">
    <text evidence="1 7">Belongs to the polypeptide deformylase family.</text>
</comment>
<evidence type="ECO:0000313" key="8">
    <source>
        <dbReference type="Proteomes" id="UP000829291"/>
    </source>
</evidence>
<evidence type="ECO:0000256" key="7">
    <source>
        <dbReference type="RuleBase" id="RU362111"/>
    </source>
</evidence>
<proteinExistence type="inferred from homology"/>
<dbReference type="KEGG" id="nlo:107226818"/>
<reference evidence="9" key="1">
    <citation type="submission" date="2025-08" db="UniProtKB">
        <authorList>
            <consortium name="RefSeq"/>
        </authorList>
    </citation>
    <scope>IDENTIFICATION</scope>
    <source>
        <tissue evidence="9">Thorax and Abdomen</tissue>
    </source>
</reference>
<dbReference type="PIRSF" id="PIRSF004749">
    <property type="entry name" value="Pep_def"/>
    <property type="match status" value="1"/>
</dbReference>
<evidence type="ECO:0000256" key="6">
    <source>
        <dbReference type="ARBA" id="ARBA00037114"/>
    </source>
</evidence>
<dbReference type="AlphaFoldDB" id="A0A6J0CAF4"/>
<dbReference type="OrthoDB" id="276063at2759"/>
<dbReference type="GeneID" id="107226818"/>
<dbReference type="PANTHER" id="PTHR10458">
    <property type="entry name" value="PEPTIDE DEFORMYLASE"/>
    <property type="match status" value="1"/>
</dbReference>
<dbReference type="InterPro" id="IPR023635">
    <property type="entry name" value="Peptide_deformylase"/>
</dbReference>
<keyword evidence="5 7" id="KW-0648">Protein biosynthesis</keyword>
<keyword evidence="8" id="KW-1185">Reference proteome</keyword>
<gene>
    <name evidence="9" type="primary">LOC107226818</name>
</gene>
<dbReference type="Gene3D" id="3.90.45.10">
    <property type="entry name" value="Peptide deformylase"/>
    <property type="match status" value="1"/>
</dbReference>
<evidence type="ECO:0000256" key="4">
    <source>
        <dbReference type="ARBA" id="ARBA00022801"/>
    </source>
</evidence>
<dbReference type="GO" id="GO:0042586">
    <property type="term" value="F:peptide deformylase activity"/>
    <property type="evidence" value="ECO:0007669"/>
    <property type="project" value="UniProtKB-EC"/>
</dbReference>
<comment type="catalytic activity">
    <reaction evidence="7">
        <text>N-terminal N-formyl-L-methionyl-[peptide] + H2O = N-terminal L-methionyl-[peptide] + formate</text>
        <dbReference type="Rhea" id="RHEA:24420"/>
        <dbReference type="Rhea" id="RHEA-COMP:10639"/>
        <dbReference type="Rhea" id="RHEA-COMP:10640"/>
        <dbReference type="ChEBI" id="CHEBI:15377"/>
        <dbReference type="ChEBI" id="CHEBI:15740"/>
        <dbReference type="ChEBI" id="CHEBI:49298"/>
        <dbReference type="ChEBI" id="CHEBI:64731"/>
        <dbReference type="EC" id="3.5.1.88"/>
    </reaction>
</comment>
<dbReference type="FunCoup" id="A0A6J0CAF4">
    <property type="interactions" value="568"/>
</dbReference>
<organism evidence="9">
    <name type="scientific">Neodiprion lecontei</name>
    <name type="common">Redheaded pine sawfly</name>
    <dbReference type="NCBI Taxonomy" id="441921"/>
    <lineage>
        <taxon>Eukaryota</taxon>
        <taxon>Metazoa</taxon>
        <taxon>Ecdysozoa</taxon>
        <taxon>Arthropoda</taxon>
        <taxon>Hexapoda</taxon>
        <taxon>Insecta</taxon>
        <taxon>Pterygota</taxon>
        <taxon>Neoptera</taxon>
        <taxon>Endopterygota</taxon>
        <taxon>Hymenoptera</taxon>
        <taxon>Tenthredinoidea</taxon>
        <taxon>Diprionidae</taxon>
        <taxon>Diprioninae</taxon>
        <taxon>Neodiprion</taxon>
    </lineage>
</organism>